<evidence type="ECO:0000313" key="2">
    <source>
        <dbReference type="EMBL" id="QLG63992.1"/>
    </source>
</evidence>
<reference evidence="2 3" key="1">
    <citation type="submission" date="2020-06" db="EMBL/GenBank/DDBJ databases">
        <title>NJ-3-1, isolated from saline soil.</title>
        <authorList>
            <person name="Cui H.L."/>
            <person name="Shi X."/>
        </authorList>
    </citation>
    <scope>NUCLEOTIDE SEQUENCE [LARGE SCALE GENOMIC DNA]</scope>
    <source>
        <strain evidence="2 3">NJ-3-1</strain>
    </source>
</reference>
<protein>
    <submittedName>
        <fullName evidence="2">Uncharacterized protein</fullName>
    </submittedName>
</protein>
<dbReference type="KEGG" id="halu:HUG12_05450"/>
<organism evidence="2 3">
    <name type="scientific">Halorarum salinum</name>
    <dbReference type="NCBI Taxonomy" id="2743089"/>
    <lineage>
        <taxon>Archaea</taxon>
        <taxon>Methanobacteriati</taxon>
        <taxon>Methanobacteriota</taxon>
        <taxon>Stenosarchaea group</taxon>
        <taxon>Halobacteria</taxon>
        <taxon>Halobacteriales</taxon>
        <taxon>Haloferacaceae</taxon>
        <taxon>Halorarum</taxon>
    </lineage>
</organism>
<dbReference type="AlphaFoldDB" id="A0A7D5LD96"/>
<feature type="transmembrane region" description="Helical" evidence="1">
    <location>
        <begin position="42"/>
        <end position="61"/>
    </location>
</feature>
<name>A0A7D5LD96_9EURY</name>
<dbReference type="EMBL" id="CP058579">
    <property type="protein sequence ID" value="QLG63992.1"/>
    <property type="molecule type" value="Genomic_DNA"/>
</dbReference>
<dbReference type="Pfam" id="PF26071">
    <property type="entry name" value="DUF8028"/>
    <property type="match status" value="1"/>
</dbReference>
<sequence>MGTLAGGVAKSVRLLAFWLATFLPVTYLPLVATDAVGDHAAAFVGLLALHAVTILVGHGYGSEN</sequence>
<keyword evidence="1" id="KW-0812">Transmembrane</keyword>
<dbReference type="InterPro" id="IPR058341">
    <property type="entry name" value="DUF8028"/>
</dbReference>
<keyword evidence="1" id="KW-1133">Transmembrane helix</keyword>
<proteinExistence type="predicted"/>
<gene>
    <name evidence="2" type="ORF">HUG12_05450</name>
</gene>
<feature type="transmembrane region" description="Helical" evidence="1">
    <location>
        <begin position="12"/>
        <end position="30"/>
    </location>
</feature>
<evidence type="ECO:0000313" key="3">
    <source>
        <dbReference type="Proteomes" id="UP000509626"/>
    </source>
</evidence>
<keyword evidence="3" id="KW-1185">Reference proteome</keyword>
<keyword evidence="1" id="KW-0472">Membrane</keyword>
<accession>A0A7D5LD96</accession>
<evidence type="ECO:0000256" key="1">
    <source>
        <dbReference type="SAM" id="Phobius"/>
    </source>
</evidence>
<dbReference type="Proteomes" id="UP000509626">
    <property type="component" value="Chromosome"/>
</dbReference>